<dbReference type="KEGG" id="mop:Mesop_6527"/>
<dbReference type="STRING" id="536019.Mesop_6527"/>
<keyword evidence="2" id="KW-0805">Transcription regulation</keyword>
<dbReference type="GO" id="GO:0000160">
    <property type="term" value="P:phosphorelay signal transduction system"/>
    <property type="evidence" value="ECO:0007669"/>
    <property type="project" value="InterPro"/>
</dbReference>
<organism evidence="6 7">
    <name type="scientific">Mesorhizobium opportunistum (strain LMG 24607 / HAMBI 3007 / WSM2075)</name>
    <dbReference type="NCBI Taxonomy" id="536019"/>
    <lineage>
        <taxon>Bacteria</taxon>
        <taxon>Pseudomonadati</taxon>
        <taxon>Pseudomonadota</taxon>
        <taxon>Alphaproteobacteria</taxon>
        <taxon>Hyphomicrobiales</taxon>
        <taxon>Phyllobacteriaceae</taxon>
        <taxon>Mesorhizobium</taxon>
    </lineage>
</organism>
<evidence type="ECO:0000313" key="6">
    <source>
        <dbReference type="EMBL" id="AEH90849.1"/>
    </source>
</evidence>
<reference evidence="6 7" key="1">
    <citation type="submission" date="2010-10" db="EMBL/GenBank/DDBJ databases">
        <title>Complete sequence of Mesorhizobium opportunistum WSM2075.</title>
        <authorList>
            <consortium name="US DOE Joint Genome Institute"/>
            <person name="Lucas S."/>
            <person name="Copeland A."/>
            <person name="Lapidus A."/>
            <person name="Cheng J.-F."/>
            <person name="Bruce D."/>
            <person name="Goodwin L."/>
            <person name="Pitluck S."/>
            <person name="Chertkov O."/>
            <person name="Misra M."/>
            <person name="Detter J.C."/>
            <person name="Han C."/>
            <person name="Tapia R."/>
            <person name="Land M."/>
            <person name="Hauser L."/>
            <person name="Kyrpides N."/>
            <person name="Ovchinnikova G."/>
            <person name="Mavrommatis K.M."/>
            <person name="Tiwari R.P."/>
            <person name="Howieson J.G."/>
            <person name="O'Hara G.W."/>
            <person name="Nandasena K.G."/>
            <person name="Woyke T."/>
        </authorList>
    </citation>
    <scope>NUCLEOTIDE SEQUENCE [LARGE SCALE GENOMIC DNA]</scope>
    <source>
        <strain evidence="7">LMG 24607 / HAMBI 3007 / WSM2075</strain>
    </source>
</reference>
<sequence>MKAPLALIVEDEYLVASDVADGLKQNGFRVACVASEHAAETWLADNRPDVAVIDIQLLDGQRGVAASRLKALNVPFIVHSGYDPAFQAPVFHDAPYLSKPAAIPDLVKLANQIIEKRAAL</sequence>
<dbReference type="EMBL" id="CP002279">
    <property type="protein sequence ID" value="AEH90849.1"/>
    <property type="molecule type" value="Genomic_DNA"/>
</dbReference>
<dbReference type="HOGENOM" id="CLU_000445_69_11_5"/>
<protein>
    <submittedName>
        <fullName evidence="6">Response regulator receiver protein</fullName>
    </submittedName>
</protein>
<feature type="modified residue" description="4-aspartylphosphate" evidence="4">
    <location>
        <position position="54"/>
    </location>
</feature>
<evidence type="ECO:0000256" key="1">
    <source>
        <dbReference type="ARBA" id="ARBA00022553"/>
    </source>
</evidence>
<dbReference type="Gene3D" id="3.40.50.2300">
    <property type="match status" value="1"/>
</dbReference>
<dbReference type="RefSeq" id="WP_013897164.1">
    <property type="nucleotide sequence ID" value="NC_015675.1"/>
</dbReference>
<dbReference type="Proteomes" id="UP000001623">
    <property type="component" value="Chromosome"/>
</dbReference>
<dbReference type="InterPro" id="IPR001789">
    <property type="entry name" value="Sig_transdc_resp-reg_receiver"/>
</dbReference>
<evidence type="ECO:0000313" key="7">
    <source>
        <dbReference type="Proteomes" id="UP000001623"/>
    </source>
</evidence>
<evidence type="ECO:0000256" key="3">
    <source>
        <dbReference type="ARBA" id="ARBA00023163"/>
    </source>
</evidence>
<evidence type="ECO:0000256" key="2">
    <source>
        <dbReference type="ARBA" id="ARBA00023015"/>
    </source>
</evidence>
<dbReference type="PROSITE" id="PS50110">
    <property type="entry name" value="RESPONSE_REGULATORY"/>
    <property type="match status" value="1"/>
</dbReference>
<gene>
    <name evidence="6" type="ordered locus">Mesop_6527</name>
</gene>
<dbReference type="InterPro" id="IPR011006">
    <property type="entry name" value="CheY-like_superfamily"/>
</dbReference>
<name>F7Y7H6_MESOW</name>
<dbReference type="InterPro" id="IPR050595">
    <property type="entry name" value="Bact_response_regulator"/>
</dbReference>
<keyword evidence="3" id="KW-0804">Transcription</keyword>
<evidence type="ECO:0000256" key="4">
    <source>
        <dbReference type="PROSITE-ProRule" id="PRU00169"/>
    </source>
</evidence>
<evidence type="ECO:0000259" key="5">
    <source>
        <dbReference type="PROSITE" id="PS50110"/>
    </source>
</evidence>
<dbReference type="Pfam" id="PF00072">
    <property type="entry name" value="Response_reg"/>
    <property type="match status" value="1"/>
</dbReference>
<keyword evidence="1 4" id="KW-0597">Phosphoprotein</keyword>
<dbReference type="PANTHER" id="PTHR44591">
    <property type="entry name" value="STRESS RESPONSE REGULATOR PROTEIN 1"/>
    <property type="match status" value="1"/>
</dbReference>
<feature type="domain" description="Response regulatory" evidence="5">
    <location>
        <begin position="5"/>
        <end position="114"/>
    </location>
</feature>
<dbReference type="AlphaFoldDB" id="F7Y7H6"/>
<accession>F7Y7H6</accession>
<dbReference type="PANTHER" id="PTHR44591:SF3">
    <property type="entry name" value="RESPONSE REGULATORY DOMAIN-CONTAINING PROTEIN"/>
    <property type="match status" value="1"/>
</dbReference>
<dbReference type="SUPFAM" id="SSF52172">
    <property type="entry name" value="CheY-like"/>
    <property type="match status" value="1"/>
</dbReference>
<dbReference type="eggNOG" id="COG0784">
    <property type="taxonomic scope" value="Bacteria"/>
</dbReference>
<proteinExistence type="predicted"/>